<reference evidence="1" key="1">
    <citation type="submission" date="2018-05" db="EMBL/GenBank/DDBJ databases">
        <authorList>
            <person name="Lanie J.A."/>
            <person name="Ng W.-L."/>
            <person name="Kazmierczak K.M."/>
            <person name="Andrzejewski T.M."/>
            <person name="Davidsen T.M."/>
            <person name="Wayne K.J."/>
            <person name="Tettelin H."/>
            <person name="Glass J.I."/>
            <person name="Rusch D."/>
            <person name="Podicherti R."/>
            <person name="Tsui H.-C.T."/>
            <person name="Winkler M.E."/>
        </authorList>
    </citation>
    <scope>NUCLEOTIDE SEQUENCE</scope>
</reference>
<sequence length="27" mass="3054">VLGSGFAEVETAREINVFYMKLLDTNH</sequence>
<proteinExistence type="predicted"/>
<organism evidence="1">
    <name type="scientific">marine metagenome</name>
    <dbReference type="NCBI Taxonomy" id="408172"/>
    <lineage>
        <taxon>unclassified sequences</taxon>
        <taxon>metagenomes</taxon>
        <taxon>ecological metagenomes</taxon>
    </lineage>
</organism>
<gene>
    <name evidence="1" type="ORF">METZ01_LOCUS511805</name>
</gene>
<evidence type="ECO:0000313" key="1">
    <source>
        <dbReference type="EMBL" id="SVE58951.1"/>
    </source>
</evidence>
<dbReference type="EMBL" id="UINC01227873">
    <property type="protein sequence ID" value="SVE58951.1"/>
    <property type="molecule type" value="Genomic_DNA"/>
</dbReference>
<dbReference type="AlphaFoldDB" id="A0A383EQB4"/>
<feature type="non-terminal residue" evidence="1">
    <location>
        <position position="1"/>
    </location>
</feature>
<accession>A0A383EQB4</accession>
<protein>
    <submittedName>
        <fullName evidence="1">Uncharacterized protein</fullName>
    </submittedName>
</protein>
<name>A0A383EQB4_9ZZZZ</name>